<evidence type="ECO:0000256" key="1">
    <source>
        <dbReference type="ARBA" id="ARBA00022801"/>
    </source>
</evidence>
<dbReference type="InterPro" id="IPR001375">
    <property type="entry name" value="Peptidase_S9_cat"/>
</dbReference>
<dbReference type="RefSeq" id="WP_104830308.1">
    <property type="nucleotide sequence ID" value="NZ_PJCH01000007.1"/>
</dbReference>
<dbReference type="EMBL" id="PJCH01000007">
    <property type="protein sequence ID" value="PQA87491.1"/>
    <property type="molecule type" value="Genomic_DNA"/>
</dbReference>
<dbReference type="Gene3D" id="3.40.50.1820">
    <property type="entry name" value="alpha/beta hydrolase"/>
    <property type="match status" value="1"/>
</dbReference>
<evidence type="ECO:0000313" key="5">
    <source>
        <dbReference type="Proteomes" id="UP000239504"/>
    </source>
</evidence>
<feature type="signal peptide" evidence="2">
    <location>
        <begin position="1"/>
        <end position="21"/>
    </location>
</feature>
<feature type="domain" description="Peptidase S9 prolyl oligopeptidase catalytic" evidence="3">
    <location>
        <begin position="433"/>
        <end position="648"/>
    </location>
</feature>
<dbReference type="Pfam" id="PF00326">
    <property type="entry name" value="Peptidase_S9"/>
    <property type="match status" value="1"/>
</dbReference>
<sequence>MGRILFLFAAVFSFSVAPAEAAEPPPLEVYGSLPSIRSLAISPSGERIVFLRHEGEQEYAAVFDFTKNELIAAADTSNIKARGVFFISDDYAILRVSQTERMYGFRGEFEYSAAFSWNLVTGEIKQLLRYEDDLFPAQSGLGRIVGRLRGADEDYVFMPAYMGSRGSEPDYDLLRVKLSSGSARTQERGYDYTRDWIVDLNGAVIAREDFDDKSDIYSIWFYKDGKPQKIYEEKTELPNISLLGVKPDRSALIVAVTLEETDRQALLALTPDGKFSEPLFSRSDADVGNVLTDLNRVVYGVRYSGLKPSYEFFDPALEDALASAQATFPEASVWLTDWTDDFETMIIRVEGAAAPPVYYLYRPGERRMSRAGAVYKGISEDQLGSVKIMKFEARDGEQISSILTLPPSGAVKGGYPTIIMPHGGPAAYDAVGFDWKAQFFASRGYAVIQPNFRGSSGFGRAFEEAGHGEWGRGVMQHDVTDAAEAAVKAGVADPERMCIVGSSYGGYAALAGGAFTPELYKCVAAIAPVADLPQMIFTERRDSGKDSWVVSYWTKVIGDVREERDRLEDMSPSNHAEAFKAPVLLIHGNDDTVVPYRQSRIMKGALERADKDVELVKVKGGDHWLTTSEMRLETLRALGDFVDSHIGDEAAAPISP</sequence>
<dbReference type="SUPFAM" id="SSF82171">
    <property type="entry name" value="DPP6 N-terminal domain-like"/>
    <property type="match status" value="1"/>
</dbReference>
<organism evidence="4 5">
    <name type="scientific">Hyphococcus luteus</name>
    <dbReference type="NCBI Taxonomy" id="2058213"/>
    <lineage>
        <taxon>Bacteria</taxon>
        <taxon>Pseudomonadati</taxon>
        <taxon>Pseudomonadota</taxon>
        <taxon>Alphaproteobacteria</taxon>
        <taxon>Parvularculales</taxon>
        <taxon>Parvularculaceae</taxon>
        <taxon>Hyphococcus</taxon>
    </lineage>
</organism>
<dbReference type="InterPro" id="IPR029058">
    <property type="entry name" value="AB_hydrolase_fold"/>
</dbReference>
<proteinExistence type="predicted"/>
<evidence type="ECO:0000313" key="4">
    <source>
        <dbReference type="EMBL" id="PQA87491.1"/>
    </source>
</evidence>
<dbReference type="AlphaFoldDB" id="A0A2S7K4T4"/>
<accession>A0A2S7K4T4</accession>
<dbReference type="PANTHER" id="PTHR42776">
    <property type="entry name" value="SERINE PEPTIDASE S9 FAMILY MEMBER"/>
    <property type="match status" value="1"/>
</dbReference>
<protein>
    <submittedName>
        <fullName evidence="4">S9 family peptidase</fullName>
    </submittedName>
</protein>
<evidence type="ECO:0000259" key="3">
    <source>
        <dbReference type="Pfam" id="PF00326"/>
    </source>
</evidence>
<keyword evidence="2" id="KW-0732">Signal</keyword>
<feature type="chain" id="PRO_5015784469" evidence="2">
    <location>
        <begin position="22"/>
        <end position="656"/>
    </location>
</feature>
<gene>
    <name evidence="4" type="ORF">CW354_11865</name>
</gene>
<dbReference type="SUPFAM" id="SSF53474">
    <property type="entry name" value="alpha/beta-Hydrolases"/>
    <property type="match status" value="1"/>
</dbReference>
<keyword evidence="5" id="KW-1185">Reference proteome</keyword>
<dbReference type="PANTHER" id="PTHR42776:SF27">
    <property type="entry name" value="DIPEPTIDYL PEPTIDASE FAMILY MEMBER 6"/>
    <property type="match status" value="1"/>
</dbReference>
<name>A0A2S7K4T4_9PROT</name>
<dbReference type="GO" id="GO:0004252">
    <property type="term" value="F:serine-type endopeptidase activity"/>
    <property type="evidence" value="ECO:0007669"/>
    <property type="project" value="TreeGrafter"/>
</dbReference>
<comment type="caution">
    <text evidence="4">The sequence shown here is derived from an EMBL/GenBank/DDBJ whole genome shotgun (WGS) entry which is preliminary data.</text>
</comment>
<dbReference type="Proteomes" id="UP000239504">
    <property type="component" value="Unassembled WGS sequence"/>
</dbReference>
<evidence type="ECO:0000256" key="2">
    <source>
        <dbReference type="SAM" id="SignalP"/>
    </source>
</evidence>
<reference evidence="4 5" key="1">
    <citation type="submission" date="2017-12" db="EMBL/GenBank/DDBJ databases">
        <authorList>
            <person name="Hurst M.R.H."/>
        </authorList>
    </citation>
    <scope>NUCLEOTIDE SEQUENCE [LARGE SCALE GENOMIC DNA]</scope>
    <source>
        <strain evidence="4 5">SY-3-19</strain>
    </source>
</reference>
<dbReference type="GO" id="GO:0006508">
    <property type="term" value="P:proteolysis"/>
    <property type="evidence" value="ECO:0007669"/>
    <property type="project" value="InterPro"/>
</dbReference>
<keyword evidence="1" id="KW-0378">Hydrolase</keyword>